<dbReference type="EMBL" id="CM000785">
    <property type="protein sequence ID" value="AQL05624.1"/>
    <property type="molecule type" value="Genomic_DNA"/>
</dbReference>
<sequence length="253" mass="27778">MVRRDAAGLGYYAALDALPSCSIRAAGACDPALDVLPPVVSRAPPRHADALSGRGASRPSRPNIRGSILSECANRTDACVVVDCSGGRCAHDPVRYMRPMLRAVQVLPAAAGGDADAALHVRRHPRRLRARVLRGPAARRQYGWHLPPVRYGEFSVHMPKEAAVFGGVRIVETLEAVPEEEVRRMRQRALEMAPRVVYRRHGSTPELRQAVNDAVDLAVDGVLQRIRRRTHALEEGLPERLYAQEEDSVSVDI</sequence>
<name>A0A1D6P708_MAIZE</name>
<dbReference type="InParanoid" id="A0A1D6P708"/>
<evidence type="ECO:0000313" key="1">
    <source>
        <dbReference type="EMBL" id="AQL05624.1"/>
    </source>
</evidence>
<dbReference type="eggNOG" id="KOG1021">
    <property type="taxonomic scope" value="Eukaryota"/>
</dbReference>
<keyword evidence="1" id="KW-0328">Glycosyltransferase</keyword>
<dbReference type="GO" id="GO:0016757">
    <property type="term" value="F:glycosyltransferase activity"/>
    <property type="evidence" value="ECO:0007669"/>
    <property type="project" value="UniProtKB-KW"/>
</dbReference>
<organism evidence="1">
    <name type="scientific">Zea mays</name>
    <name type="common">Maize</name>
    <dbReference type="NCBI Taxonomy" id="4577"/>
    <lineage>
        <taxon>Eukaryota</taxon>
        <taxon>Viridiplantae</taxon>
        <taxon>Streptophyta</taxon>
        <taxon>Embryophyta</taxon>
        <taxon>Tracheophyta</taxon>
        <taxon>Spermatophyta</taxon>
        <taxon>Magnoliopsida</taxon>
        <taxon>Liliopsida</taxon>
        <taxon>Poales</taxon>
        <taxon>Poaceae</taxon>
        <taxon>PACMAD clade</taxon>
        <taxon>Panicoideae</taxon>
        <taxon>Andropogonodae</taxon>
        <taxon>Andropogoneae</taxon>
        <taxon>Tripsacinae</taxon>
        <taxon>Zea</taxon>
    </lineage>
</organism>
<accession>A0A1D6P708</accession>
<keyword evidence="1" id="KW-0808">Transferase</keyword>
<reference evidence="1" key="1">
    <citation type="submission" date="2015-12" db="EMBL/GenBank/DDBJ databases">
        <title>Update maize B73 reference genome by single molecule sequencing technologies.</title>
        <authorList>
            <consortium name="Maize Genome Sequencing Project"/>
            <person name="Ware D."/>
        </authorList>
    </citation>
    <scope>NUCLEOTIDE SEQUENCE</scope>
    <source>
        <tissue evidence="1">Seedling</tissue>
    </source>
</reference>
<gene>
    <name evidence="1" type="ORF">ZEAMMB73_Zm00001d047109</name>
</gene>
<dbReference type="OMA" id="YSIFIHR"/>
<protein>
    <submittedName>
        <fullName evidence="1">Xyloglucan galactosyltransferase KATAMARI1</fullName>
    </submittedName>
</protein>
<dbReference type="AlphaFoldDB" id="A0A1D6P708"/>
<dbReference type="STRING" id="4577.A0A1D6P708"/>
<proteinExistence type="predicted"/>
<dbReference type="PaxDb" id="4577-GRMZM2G409245_P01"/>